<protein>
    <submittedName>
        <fullName evidence="5">DnaJ homolog subfamily C member 18-like</fullName>
    </submittedName>
</protein>
<keyword evidence="1" id="KW-0812">Transmembrane</keyword>
<dbReference type="EnsemblMetazoa" id="XM_026441279">
    <property type="protein sequence ID" value="XP_026297064"/>
    <property type="gene ID" value="LOC102654159"/>
</dbReference>
<feature type="domain" description="J" evidence="2">
    <location>
        <begin position="32"/>
        <end position="96"/>
    </location>
</feature>
<evidence type="ECO:0000313" key="4">
    <source>
        <dbReference type="Proteomes" id="UP000005203"/>
    </source>
</evidence>
<dbReference type="KEGG" id="ame:102654159"/>
<dbReference type="GeneID" id="102654159"/>
<dbReference type="Gene3D" id="1.10.287.110">
    <property type="entry name" value="DnaJ domain"/>
    <property type="match status" value="1"/>
</dbReference>
<reference evidence="4" key="3">
    <citation type="submission" date="2025-05" db="UniProtKB">
        <authorList>
            <consortium name="RefSeq"/>
        </authorList>
    </citation>
    <scope>NUCLEOTIDE SEQUENCE [LARGE SCALE GENOMIC DNA]</scope>
    <source>
        <strain evidence="4">DH4</strain>
    </source>
</reference>
<name>A0A7M7L5W7_APIME</name>
<evidence type="ECO:0000313" key="5">
    <source>
        <dbReference type="RefSeq" id="XP_026297064.1"/>
    </source>
</evidence>
<keyword evidence="4" id="KW-1185">Reference proteome</keyword>
<reference evidence="3" key="1">
    <citation type="submission" date="2021-01" db="UniProtKB">
        <authorList>
            <consortium name="EnsemblMetazoa"/>
        </authorList>
    </citation>
    <scope>IDENTIFICATION</scope>
    <source>
        <strain evidence="3">DH4</strain>
    </source>
</reference>
<accession>A0A7M7L5W7</accession>
<dbReference type="PRINTS" id="PR00625">
    <property type="entry name" value="JDOMAIN"/>
</dbReference>
<dbReference type="Pfam" id="PF00226">
    <property type="entry name" value="DnaJ"/>
    <property type="match status" value="1"/>
</dbReference>
<dbReference type="RefSeq" id="XP_026297064.1">
    <property type="nucleotide sequence ID" value="XM_026441279.1"/>
</dbReference>
<dbReference type="InterPro" id="IPR001623">
    <property type="entry name" value="DnaJ_domain"/>
</dbReference>
<dbReference type="SMART" id="SM00271">
    <property type="entry name" value="DnaJ"/>
    <property type="match status" value="1"/>
</dbReference>
<gene>
    <name evidence="5" type="primary">LOC102654159</name>
</gene>
<evidence type="ECO:0000259" key="2">
    <source>
        <dbReference type="PROSITE" id="PS50076"/>
    </source>
</evidence>
<sequence length="209" mass="25106">MFIHLLMININKKIVRCMILNTKVNLTTKVKTYYDILEVSPTATYKEIKSAYYKLTLKYHPDKNKTESAKKMFHEISNAYDILSKYNTRKEYDRTILVKYDHLHHKHKKMKTYNVNETRNSYHYTGNTTGRIYDFDEWVKQHYSDLFQKNLHIKDLEKKYEESVKETVDKSLNLPSSIILIIIITILLYLKISIEENYKKNTKRNGQQH</sequence>
<dbReference type="PROSITE" id="PS50076">
    <property type="entry name" value="DNAJ_2"/>
    <property type="match status" value="1"/>
</dbReference>
<reference evidence="5" key="2">
    <citation type="submission" date="2025-04" db="UniProtKB">
        <authorList>
            <consortium name="RefSeq"/>
        </authorList>
    </citation>
    <scope>IDENTIFICATION</scope>
    <source>
        <strain evidence="5">DH4</strain>
        <tissue evidence="5">Whole body</tissue>
    </source>
</reference>
<evidence type="ECO:0000313" key="3">
    <source>
        <dbReference type="EnsemblMetazoa" id="XP_026297064"/>
    </source>
</evidence>
<organism evidence="3">
    <name type="scientific">Apis mellifera</name>
    <name type="common">Honeybee</name>
    <dbReference type="NCBI Taxonomy" id="7460"/>
    <lineage>
        <taxon>Eukaryota</taxon>
        <taxon>Metazoa</taxon>
        <taxon>Ecdysozoa</taxon>
        <taxon>Arthropoda</taxon>
        <taxon>Hexapoda</taxon>
        <taxon>Insecta</taxon>
        <taxon>Pterygota</taxon>
        <taxon>Neoptera</taxon>
        <taxon>Endopterygota</taxon>
        <taxon>Hymenoptera</taxon>
        <taxon>Apocrita</taxon>
        <taxon>Aculeata</taxon>
        <taxon>Apoidea</taxon>
        <taxon>Anthophila</taxon>
        <taxon>Apidae</taxon>
        <taxon>Apis</taxon>
    </lineage>
</organism>
<feature type="transmembrane region" description="Helical" evidence="1">
    <location>
        <begin position="172"/>
        <end position="190"/>
    </location>
</feature>
<keyword evidence="1" id="KW-1133">Transmembrane helix</keyword>
<proteinExistence type="predicted"/>
<accession>A0A8B8H1W9</accession>
<dbReference type="PANTHER" id="PTHR44873:SF1">
    <property type="entry name" value="DNAJ HOMOLOG SUBFAMILY C MEMBER 30, MITOCHONDRIAL"/>
    <property type="match status" value="1"/>
</dbReference>
<dbReference type="SUPFAM" id="SSF46565">
    <property type="entry name" value="Chaperone J-domain"/>
    <property type="match status" value="1"/>
</dbReference>
<dbReference type="InterPro" id="IPR053025">
    <property type="entry name" value="Mito_ATP_Synthase-Asso"/>
</dbReference>
<dbReference type="InterPro" id="IPR036869">
    <property type="entry name" value="J_dom_sf"/>
</dbReference>
<evidence type="ECO:0000256" key="1">
    <source>
        <dbReference type="SAM" id="Phobius"/>
    </source>
</evidence>
<dbReference type="Proteomes" id="UP000005203">
    <property type="component" value="Linkage group LG1"/>
</dbReference>
<dbReference type="AlphaFoldDB" id="A0A7M7L5W7"/>
<dbReference type="CDD" id="cd06257">
    <property type="entry name" value="DnaJ"/>
    <property type="match status" value="1"/>
</dbReference>
<dbReference type="PANTHER" id="PTHR44873">
    <property type="entry name" value="DNAJ HOMOLOG SUBFAMILY C MEMBER 30, MITOCHONDRIAL"/>
    <property type="match status" value="1"/>
</dbReference>
<keyword evidence="1" id="KW-0472">Membrane</keyword>
<dbReference type="OrthoDB" id="376357at2759"/>